<comment type="caution">
    <text evidence="3">The sequence shown here is derived from an EMBL/GenBank/DDBJ whole genome shotgun (WGS) entry which is preliminary data.</text>
</comment>
<proteinExistence type="predicted"/>
<keyword evidence="2" id="KW-0732">Signal</keyword>
<evidence type="ECO:0008006" key="5">
    <source>
        <dbReference type="Google" id="ProtNLM"/>
    </source>
</evidence>
<evidence type="ECO:0000313" key="4">
    <source>
        <dbReference type="Proteomes" id="UP000176377"/>
    </source>
</evidence>
<evidence type="ECO:0000256" key="2">
    <source>
        <dbReference type="SAM" id="SignalP"/>
    </source>
</evidence>
<feature type="signal peptide" evidence="2">
    <location>
        <begin position="1"/>
        <end position="20"/>
    </location>
</feature>
<protein>
    <recommendedName>
        <fullName evidence="5">Blue (type 1) copper domain-containing protein</fullName>
    </recommendedName>
</protein>
<evidence type="ECO:0000313" key="3">
    <source>
        <dbReference type="EMBL" id="OGG60513.1"/>
    </source>
</evidence>
<sequence>MILVLIGGFFLWSNSASAPAVDEGASSNAMGDESLGQSVDGLDAMDGTGAAPEAGVMVDGNFVSMTASVSYDGIAFSPASVTIARGGTVNFTDSTGATMWVASNVHPSHTNYDSTSRADHCATGYTGAKPFDQCAKGSSFSFTFDKAGTFEYHDHANSSATGVVIVE</sequence>
<feature type="chain" id="PRO_5009523902" description="Blue (type 1) copper domain-containing protein" evidence="2">
    <location>
        <begin position="21"/>
        <end position="167"/>
    </location>
</feature>
<accession>A0A1F6DGH7</accession>
<dbReference type="InterPro" id="IPR008972">
    <property type="entry name" value="Cupredoxin"/>
</dbReference>
<dbReference type="SUPFAM" id="SSF49503">
    <property type="entry name" value="Cupredoxins"/>
    <property type="match status" value="1"/>
</dbReference>
<reference evidence="3 4" key="1">
    <citation type="journal article" date="2016" name="Nat. Commun.">
        <title>Thousands of microbial genomes shed light on interconnected biogeochemical processes in an aquifer system.</title>
        <authorList>
            <person name="Anantharaman K."/>
            <person name="Brown C.T."/>
            <person name="Hug L.A."/>
            <person name="Sharon I."/>
            <person name="Castelle C.J."/>
            <person name="Probst A.J."/>
            <person name="Thomas B.C."/>
            <person name="Singh A."/>
            <person name="Wilkins M.J."/>
            <person name="Karaoz U."/>
            <person name="Brodie E.L."/>
            <person name="Williams K.H."/>
            <person name="Hubbard S.S."/>
            <person name="Banfield J.F."/>
        </authorList>
    </citation>
    <scope>NUCLEOTIDE SEQUENCE [LARGE SCALE GENOMIC DNA]</scope>
</reference>
<gene>
    <name evidence="3" type="ORF">A2765_06405</name>
</gene>
<dbReference type="Proteomes" id="UP000176377">
    <property type="component" value="Unassembled WGS sequence"/>
</dbReference>
<feature type="region of interest" description="Disordered" evidence="1">
    <location>
        <begin position="22"/>
        <end position="46"/>
    </location>
</feature>
<dbReference type="Gene3D" id="2.60.40.420">
    <property type="entry name" value="Cupredoxins - blue copper proteins"/>
    <property type="match status" value="1"/>
</dbReference>
<dbReference type="AlphaFoldDB" id="A0A1F6DGH7"/>
<evidence type="ECO:0000256" key="1">
    <source>
        <dbReference type="SAM" id="MobiDB-lite"/>
    </source>
</evidence>
<name>A0A1F6DGH7_9BACT</name>
<dbReference type="EMBL" id="MFLA01000007">
    <property type="protein sequence ID" value="OGG60513.1"/>
    <property type="molecule type" value="Genomic_DNA"/>
</dbReference>
<organism evidence="3 4">
    <name type="scientific">Candidatus Kaiserbacteria bacterium RIFCSPHIGHO2_01_FULL_56_24</name>
    <dbReference type="NCBI Taxonomy" id="1798487"/>
    <lineage>
        <taxon>Bacteria</taxon>
        <taxon>Candidatus Kaiseribacteriota</taxon>
    </lineage>
</organism>